<dbReference type="Proteomes" id="UP001148629">
    <property type="component" value="Unassembled WGS sequence"/>
</dbReference>
<protein>
    <submittedName>
        <fullName evidence="1">Uncharacterized protein</fullName>
    </submittedName>
</protein>
<keyword evidence="2" id="KW-1185">Reference proteome</keyword>
<name>A0ACC1SSG2_9HYPO</name>
<comment type="caution">
    <text evidence="1">The sequence shown here is derived from an EMBL/GenBank/DDBJ whole genome shotgun (WGS) entry which is preliminary data.</text>
</comment>
<evidence type="ECO:0000313" key="2">
    <source>
        <dbReference type="Proteomes" id="UP001148629"/>
    </source>
</evidence>
<accession>A0ACC1SSG2</accession>
<reference evidence="1" key="1">
    <citation type="submission" date="2022-08" db="EMBL/GenBank/DDBJ databases">
        <title>Genome Sequence of Fusarium decemcellulare.</title>
        <authorList>
            <person name="Buettner E."/>
        </authorList>
    </citation>
    <scope>NUCLEOTIDE SEQUENCE</scope>
    <source>
        <strain evidence="1">Babe19</strain>
    </source>
</reference>
<dbReference type="EMBL" id="JANRMS010000149">
    <property type="protein sequence ID" value="KAJ3545490.1"/>
    <property type="molecule type" value="Genomic_DNA"/>
</dbReference>
<gene>
    <name evidence="1" type="ORF">NM208_g2487</name>
</gene>
<sequence length="363" mass="41917">MSYSHSTSDEAPPKYEELDSRPTAPPSSYLGCVQPPNEFYLSRDQRCDNLAWRDWIRNEGSTVAAAPCSLSCSELSGAVLISRVSKSTTQPRYRRWLARLRQGRRSHNGERSREHVDASPGPQLAMGGRPLQIGEHEMSLSPEQDWTAKWGWVLRLRAYTHPEDVPCSHWCLNVDIFFQDLPLLLSTGGLKWSSAHVEQSGFRHHNDTVSDRAWPWVQFSTYKPHILGTRWRAEAVYRSRHRPIRRSDLMRLLCAETVYQAEIDQRTVAGRAKRVMIYYPQVGYGNDITGQRLDAWHDGLPERFGQFIRPLMPFDPYYAEEGTILHLSERWDQWLRECGLLTSCFGGFMTCRFIMSGHWTTLI</sequence>
<organism evidence="1 2">
    <name type="scientific">Fusarium decemcellulare</name>
    <dbReference type="NCBI Taxonomy" id="57161"/>
    <lineage>
        <taxon>Eukaryota</taxon>
        <taxon>Fungi</taxon>
        <taxon>Dikarya</taxon>
        <taxon>Ascomycota</taxon>
        <taxon>Pezizomycotina</taxon>
        <taxon>Sordariomycetes</taxon>
        <taxon>Hypocreomycetidae</taxon>
        <taxon>Hypocreales</taxon>
        <taxon>Nectriaceae</taxon>
        <taxon>Fusarium</taxon>
        <taxon>Fusarium decemcellulare species complex</taxon>
    </lineage>
</organism>
<evidence type="ECO:0000313" key="1">
    <source>
        <dbReference type="EMBL" id="KAJ3545490.1"/>
    </source>
</evidence>
<proteinExistence type="predicted"/>